<protein>
    <recommendedName>
        <fullName evidence="3">Peptidase S9 prolyl oligopeptidase catalytic domain-containing protein</fullName>
    </recommendedName>
</protein>
<dbReference type="PANTHER" id="PTHR22946">
    <property type="entry name" value="DIENELACTONE HYDROLASE DOMAIN-CONTAINING PROTEIN-RELATED"/>
    <property type="match status" value="1"/>
</dbReference>
<reference evidence="2" key="1">
    <citation type="journal article" date="2017" name="Genome Biol.">
        <title>Comparative genomics reveals high biological diversity and specific adaptations in the industrially and medically important fungal genus Aspergillus.</title>
        <authorList>
            <person name="de Vries R.P."/>
            <person name="Riley R."/>
            <person name="Wiebenga A."/>
            <person name="Aguilar-Osorio G."/>
            <person name="Amillis S."/>
            <person name="Uchima C.A."/>
            <person name="Anderluh G."/>
            <person name="Asadollahi M."/>
            <person name="Askin M."/>
            <person name="Barry K."/>
            <person name="Battaglia E."/>
            <person name="Bayram O."/>
            <person name="Benocci T."/>
            <person name="Braus-Stromeyer S.A."/>
            <person name="Caldana C."/>
            <person name="Canovas D."/>
            <person name="Cerqueira G.C."/>
            <person name="Chen F."/>
            <person name="Chen W."/>
            <person name="Choi C."/>
            <person name="Clum A."/>
            <person name="Dos Santos R.A."/>
            <person name="Damasio A.R."/>
            <person name="Diallinas G."/>
            <person name="Emri T."/>
            <person name="Fekete E."/>
            <person name="Flipphi M."/>
            <person name="Freyberg S."/>
            <person name="Gallo A."/>
            <person name="Gournas C."/>
            <person name="Habgood R."/>
            <person name="Hainaut M."/>
            <person name="Harispe M.L."/>
            <person name="Henrissat B."/>
            <person name="Hilden K.S."/>
            <person name="Hope R."/>
            <person name="Hossain A."/>
            <person name="Karabika E."/>
            <person name="Karaffa L."/>
            <person name="Karanyi Z."/>
            <person name="Krasevec N."/>
            <person name="Kuo A."/>
            <person name="Kusch H."/>
            <person name="LaButti K."/>
            <person name="Lagendijk E.L."/>
            <person name="Lapidus A."/>
            <person name="Levasseur A."/>
            <person name="Lindquist E."/>
            <person name="Lipzen A."/>
            <person name="Logrieco A.F."/>
            <person name="MacCabe A."/>
            <person name="Maekelae M.R."/>
            <person name="Malavazi I."/>
            <person name="Melin P."/>
            <person name="Meyer V."/>
            <person name="Mielnichuk N."/>
            <person name="Miskei M."/>
            <person name="Molnar A.P."/>
            <person name="Mule G."/>
            <person name="Ngan C.Y."/>
            <person name="Orejas M."/>
            <person name="Orosz E."/>
            <person name="Ouedraogo J.P."/>
            <person name="Overkamp K.M."/>
            <person name="Park H.-S."/>
            <person name="Perrone G."/>
            <person name="Piumi F."/>
            <person name="Punt P.J."/>
            <person name="Ram A.F."/>
            <person name="Ramon A."/>
            <person name="Rauscher S."/>
            <person name="Record E."/>
            <person name="Riano-Pachon D.M."/>
            <person name="Robert V."/>
            <person name="Roehrig J."/>
            <person name="Ruller R."/>
            <person name="Salamov A."/>
            <person name="Salih N.S."/>
            <person name="Samson R.A."/>
            <person name="Sandor E."/>
            <person name="Sanguinetti M."/>
            <person name="Schuetze T."/>
            <person name="Sepcic K."/>
            <person name="Shelest E."/>
            <person name="Sherlock G."/>
            <person name="Sophianopoulou V."/>
            <person name="Squina F.M."/>
            <person name="Sun H."/>
            <person name="Susca A."/>
            <person name="Todd R.B."/>
            <person name="Tsang A."/>
            <person name="Unkles S.E."/>
            <person name="van de Wiele N."/>
            <person name="van Rossen-Uffink D."/>
            <person name="Oliveira J.V."/>
            <person name="Vesth T.C."/>
            <person name="Visser J."/>
            <person name="Yu J.-H."/>
            <person name="Zhou M."/>
            <person name="Andersen M.R."/>
            <person name="Archer D.B."/>
            <person name="Baker S.E."/>
            <person name="Benoit I."/>
            <person name="Brakhage A.A."/>
            <person name="Braus G.H."/>
            <person name="Fischer R."/>
            <person name="Frisvad J.C."/>
            <person name="Goldman G.H."/>
            <person name="Houbraken J."/>
            <person name="Oakley B."/>
            <person name="Pocsi I."/>
            <person name="Scazzocchio C."/>
            <person name="Seiboth B."/>
            <person name="vanKuyk P.A."/>
            <person name="Wortman J."/>
            <person name="Dyer P.S."/>
            <person name="Grigoriev I.V."/>
        </authorList>
    </citation>
    <scope>NUCLEOTIDE SEQUENCE [LARGE SCALE GENOMIC DNA]</scope>
    <source>
        <strain evidence="2">CBS 106.47</strain>
    </source>
</reference>
<dbReference type="VEuPathDB" id="FungiDB:ASPFODRAFT_211829"/>
<sequence>MTHPFYMTLIDTRNRFFRLPADHLVQRAKEYETAWDLENAQICWSSIPHCAFSNSRSSLGKKAWELGREAYLNASPYLSPPNVEVHIPDRHASLEGGESTDAIIAAFLRFPNNSTKPESMLLVDIPGTADSPAAPNDPESPDRLWSSVLDWVDEHKDQYDFNPSQILARGISTGGYYAMRIAHTHADRLLAVVAQGGGSHHMFDPEWIRAQNHMEYPFALAEALAQQFGYTDVQKYAAGNARERLSLLESGILDNGCTWLLLINGMEDSIFLIEDSILPLQHGRMKDCEYNRTRRKCKTSNAVFKLGDSPPGDCTYELYGDSHSIEVVLSAHTDQLLVKPALQVPER</sequence>
<organism evidence="1 2">
    <name type="scientific">Aspergillus luchuensis (strain CBS 106.47)</name>
    <dbReference type="NCBI Taxonomy" id="1137211"/>
    <lineage>
        <taxon>Eukaryota</taxon>
        <taxon>Fungi</taxon>
        <taxon>Dikarya</taxon>
        <taxon>Ascomycota</taxon>
        <taxon>Pezizomycotina</taxon>
        <taxon>Eurotiomycetes</taxon>
        <taxon>Eurotiomycetidae</taxon>
        <taxon>Eurotiales</taxon>
        <taxon>Aspergillaceae</taxon>
        <taxon>Aspergillus</taxon>
        <taxon>Aspergillus subgen. Circumdati</taxon>
    </lineage>
</organism>
<dbReference type="InterPro" id="IPR029058">
    <property type="entry name" value="AB_hydrolase_fold"/>
</dbReference>
<gene>
    <name evidence="1" type="ORF">ASPFODRAFT_211829</name>
</gene>
<dbReference type="SUPFAM" id="SSF53474">
    <property type="entry name" value="alpha/beta-Hydrolases"/>
    <property type="match status" value="1"/>
</dbReference>
<evidence type="ECO:0000313" key="1">
    <source>
        <dbReference type="EMBL" id="OJZ81131.1"/>
    </source>
</evidence>
<evidence type="ECO:0008006" key="3">
    <source>
        <dbReference type="Google" id="ProtNLM"/>
    </source>
</evidence>
<evidence type="ECO:0000313" key="2">
    <source>
        <dbReference type="Proteomes" id="UP000184063"/>
    </source>
</evidence>
<dbReference type="AlphaFoldDB" id="A0A1M3T317"/>
<name>A0A1M3T317_ASPLC</name>
<dbReference type="InterPro" id="IPR050261">
    <property type="entry name" value="FrsA_esterase"/>
</dbReference>
<dbReference type="Proteomes" id="UP000184063">
    <property type="component" value="Unassembled WGS sequence"/>
</dbReference>
<dbReference type="EMBL" id="KV878251">
    <property type="protein sequence ID" value="OJZ81131.1"/>
    <property type="molecule type" value="Genomic_DNA"/>
</dbReference>
<dbReference type="Gene3D" id="3.40.50.1820">
    <property type="entry name" value="alpha/beta hydrolase"/>
    <property type="match status" value="1"/>
</dbReference>
<accession>A0A1M3T317</accession>
<dbReference type="PANTHER" id="PTHR22946:SF12">
    <property type="entry name" value="CONIDIAL PIGMENT BIOSYNTHESIS PROTEIN AYG1 (AFU_ORTHOLOGUE AFUA_2G17550)"/>
    <property type="match status" value="1"/>
</dbReference>
<proteinExistence type="predicted"/>